<dbReference type="RefSeq" id="XP_004338425.1">
    <property type="nucleotide sequence ID" value="XM_004338377.1"/>
</dbReference>
<feature type="compositionally biased region" description="Low complexity" evidence="5">
    <location>
        <begin position="200"/>
        <end position="212"/>
    </location>
</feature>
<sequence length="417" mass="45052">MSGWTCEVCTFLNDDALPSCEMCEASRPATPSSAAQQQPSLLPPRRVAQAVAQWPDDDKAEREPFVVDDDDDGSGHPFARDADFWHCTLCTFLNSNGRSQCEMCQSARPGTSPASPSASGGGAASAHGWPDDTDDIDEASDDHNVHDSAEVAAFRQRFNGWKTRSEGSGKEWDLSLTDVFAFKSRHEVHLLLTETYHVDPATSPSSSTSSAAQPEREKKDKGKGKKGGGPLSLLSRGRGGKAKEDHGDEGDEGDDNDDTDNAPILGSADDEVKKQSSSSCSKTDKRSNNNKKDKSPGRGRGLLGLGGRGGGGDGAKPKKVERHIDLILQMPARGNTDSVYFLERVKRDKDDLATIRPGQELRASEAGGRGIKVSDWINDVNEFLIEHSMQDEAPPLGYHHHQPLYLPTQARTSCSPL</sequence>
<feature type="region of interest" description="Disordered" evidence="5">
    <location>
        <begin position="198"/>
        <end position="318"/>
    </location>
</feature>
<keyword evidence="3" id="KW-0862">Zinc</keyword>
<dbReference type="InterPro" id="IPR001876">
    <property type="entry name" value="Znf_RanBP2"/>
</dbReference>
<protein>
    <submittedName>
        <fullName evidence="7">Znfinger in Ran binding protein and others domain containing protein</fullName>
    </submittedName>
</protein>
<dbReference type="AlphaFoldDB" id="L8GTY8"/>
<dbReference type="GeneID" id="14917099"/>
<evidence type="ECO:0000256" key="1">
    <source>
        <dbReference type="ARBA" id="ARBA00022723"/>
    </source>
</evidence>
<dbReference type="SUPFAM" id="SSF90209">
    <property type="entry name" value="Ran binding protein zinc finger-like"/>
    <property type="match status" value="2"/>
</dbReference>
<evidence type="ECO:0000256" key="5">
    <source>
        <dbReference type="SAM" id="MobiDB-lite"/>
    </source>
</evidence>
<name>L8GTY8_ACACF</name>
<feature type="compositionally biased region" description="Acidic residues" evidence="5">
    <location>
        <begin position="247"/>
        <end position="260"/>
    </location>
</feature>
<feature type="compositionally biased region" description="Basic and acidic residues" evidence="5">
    <location>
        <begin position="282"/>
        <end position="296"/>
    </location>
</feature>
<keyword evidence="2 4" id="KW-0863">Zinc-finger</keyword>
<feature type="region of interest" description="Disordered" evidence="5">
    <location>
        <begin position="24"/>
        <end position="74"/>
    </location>
</feature>
<dbReference type="PROSITE" id="PS01358">
    <property type="entry name" value="ZF_RANBP2_1"/>
    <property type="match status" value="2"/>
</dbReference>
<feature type="compositionally biased region" description="Polar residues" evidence="5">
    <location>
        <begin position="29"/>
        <end position="40"/>
    </location>
</feature>
<feature type="compositionally biased region" description="Acidic residues" evidence="5">
    <location>
        <begin position="131"/>
        <end position="140"/>
    </location>
</feature>
<evidence type="ECO:0000259" key="6">
    <source>
        <dbReference type="PROSITE" id="PS50199"/>
    </source>
</evidence>
<keyword evidence="1" id="KW-0479">Metal-binding</keyword>
<dbReference type="SMART" id="SM00547">
    <property type="entry name" value="ZnF_RBZ"/>
    <property type="match status" value="2"/>
</dbReference>
<dbReference type="VEuPathDB" id="AmoebaDB:ACA1_320560"/>
<evidence type="ECO:0000313" key="8">
    <source>
        <dbReference type="Proteomes" id="UP000011083"/>
    </source>
</evidence>
<accession>L8GTY8</accession>
<evidence type="ECO:0000313" key="7">
    <source>
        <dbReference type="EMBL" id="ELR16412.1"/>
    </source>
</evidence>
<evidence type="ECO:0000256" key="3">
    <source>
        <dbReference type="ARBA" id="ARBA00022833"/>
    </source>
</evidence>
<feature type="compositionally biased region" description="Basic and acidic residues" evidence="5">
    <location>
        <begin position="56"/>
        <end position="65"/>
    </location>
</feature>
<dbReference type="KEGG" id="acan:ACA1_320560"/>
<feature type="compositionally biased region" description="Low complexity" evidence="5">
    <location>
        <begin position="106"/>
        <end position="118"/>
    </location>
</feature>
<evidence type="ECO:0000256" key="4">
    <source>
        <dbReference type="PROSITE-ProRule" id="PRU00322"/>
    </source>
</evidence>
<organism evidence="7 8">
    <name type="scientific">Acanthamoeba castellanii (strain ATCC 30010 / Neff)</name>
    <dbReference type="NCBI Taxonomy" id="1257118"/>
    <lineage>
        <taxon>Eukaryota</taxon>
        <taxon>Amoebozoa</taxon>
        <taxon>Discosea</taxon>
        <taxon>Longamoebia</taxon>
        <taxon>Centramoebida</taxon>
        <taxon>Acanthamoebidae</taxon>
        <taxon>Acanthamoeba</taxon>
    </lineage>
</organism>
<reference evidence="7 8" key="1">
    <citation type="journal article" date="2013" name="Genome Biol.">
        <title>Genome of Acanthamoeba castellanii highlights extensive lateral gene transfer and early evolution of tyrosine kinase signaling.</title>
        <authorList>
            <person name="Clarke M."/>
            <person name="Lohan A.J."/>
            <person name="Liu B."/>
            <person name="Lagkouvardos I."/>
            <person name="Roy S."/>
            <person name="Zafar N."/>
            <person name="Bertelli C."/>
            <person name="Schilde C."/>
            <person name="Kianianmomeni A."/>
            <person name="Burglin T.R."/>
            <person name="Frech C."/>
            <person name="Turcotte B."/>
            <person name="Kopec K.O."/>
            <person name="Synnott J.M."/>
            <person name="Choo C."/>
            <person name="Paponov I."/>
            <person name="Finkler A."/>
            <person name="Soon Heng Tan C."/>
            <person name="Hutchins A.P."/>
            <person name="Weinmeier T."/>
            <person name="Rattei T."/>
            <person name="Chu J.S."/>
            <person name="Gimenez G."/>
            <person name="Irimia M."/>
            <person name="Rigden D.J."/>
            <person name="Fitzpatrick D.A."/>
            <person name="Lorenzo-Morales J."/>
            <person name="Bateman A."/>
            <person name="Chiu C.H."/>
            <person name="Tang P."/>
            <person name="Hegemann P."/>
            <person name="Fromm H."/>
            <person name="Raoult D."/>
            <person name="Greub G."/>
            <person name="Miranda-Saavedra D."/>
            <person name="Chen N."/>
            <person name="Nash P."/>
            <person name="Ginger M.L."/>
            <person name="Horn M."/>
            <person name="Schaap P."/>
            <person name="Caler L."/>
            <person name="Loftus B."/>
        </authorList>
    </citation>
    <scope>NUCLEOTIDE SEQUENCE [LARGE SCALE GENOMIC DNA]</scope>
    <source>
        <strain evidence="7 8">Neff</strain>
    </source>
</reference>
<dbReference type="Gene3D" id="2.30.30.380">
    <property type="entry name" value="Zn-finger domain of Sec23/24"/>
    <property type="match status" value="2"/>
</dbReference>
<dbReference type="Proteomes" id="UP000011083">
    <property type="component" value="Unassembled WGS sequence"/>
</dbReference>
<dbReference type="PROSITE" id="PS50199">
    <property type="entry name" value="ZF_RANBP2_2"/>
    <property type="match status" value="2"/>
</dbReference>
<keyword evidence="8" id="KW-1185">Reference proteome</keyword>
<dbReference type="GO" id="GO:0008270">
    <property type="term" value="F:zinc ion binding"/>
    <property type="evidence" value="ECO:0007669"/>
    <property type="project" value="UniProtKB-KW"/>
</dbReference>
<dbReference type="EMBL" id="KB007998">
    <property type="protein sequence ID" value="ELR16412.1"/>
    <property type="molecule type" value="Genomic_DNA"/>
</dbReference>
<evidence type="ECO:0000256" key="2">
    <source>
        <dbReference type="ARBA" id="ARBA00022771"/>
    </source>
</evidence>
<dbReference type="Pfam" id="PF00641">
    <property type="entry name" value="Zn_ribbon_RanBP"/>
    <property type="match status" value="2"/>
</dbReference>
<feature type="domain" description="RanBP2-type" evidence="6">
    <location>
        <begin position="1"/>
        <end position="29"/>
    </location>
</feature>
<feature type="compositionally biased region" description="Gly residues" evidence="5">
    <location>
        <begin position="298"/>
        <end position="314"/>
    </location>
</feature>
<gene>
    <name evidence="7" type="ORF">ACA1_320560</name>
</gene>
<feature type="domain" description="RanBP2-type" evidence="6">
    <location>
        <begin position="81"/>
        <end position="110"/>
    </location>
</feature>
<dbReference type="InterPro" id="IPR036443">
    <property type="entry name" value="Znf_RanBP2_sf"/>
</dbReference>
<feature type="region of interest" description="Disordered" evidence="5">
    <location>
        <begin position="102"/>
        <end position="143"/>
    </location>
</feature>
<proteinExistence type="predicted"/>